<comment type="subcellular location">
    <subcellularLocation>
        <location evidence="7">Plastid</location>
        <location evidence="7">Chloroplast</location>
    </subcellularLocation>
</comment>
<dbReference type="GO" id="GO:0003735">
    <property type="term" value="F:structural constituent of ribosome"/>
    <property type="evidence" value="ECO:0007669"/>
    <property type="project" value="InterPro"/>
</dbReference>
<comment type="function">
    <text evidence="7 9">Binds directly to 23S ribosomal RNA and is necessary for the in vitro assembly process of the 50S ribosomal subunit. It is not involved in the protein synthesizing functions of that subunit.</text>
</comment>
<dbReference type="Pfam" id="PF00453">
    <property type="entry name" value="Ribosomal_L20"/>
    <property type="match status" value="1"/>
</dbReference>
<dbReference type="HAMAP" id="MF_00382">
    <property type="entry name" value="Ribosomal_bL20"/>
    <property type="match status" value="1"/>
</dbReference>
<comment type="similarity">
    <text evidence="1 7 8">Belongs to the bacterial ribosomal protein bL20 family.</text>
</comment>
<dbReference type="FunFam" id="1.10.1900.20:FF:000001">
    <property type="entry name" value="50S ribosomal protein L20"/>
    <property type="match status" value="1"/>
</dbReference>
<proteinExistence type="inferred from homology"/>
<keyword evidence="4 7" id="KW-0689">Ribosomal protein</keyword>
<dbReference type="SUPFAM" id="SSF74731">
    <property type="entry name" value="Ribosomal protein L20"/>
    <property type="match status" value="1"/>
</dbReference>
<dbReference type="PANTHER" id="PTHR10986">
    <property type="entry name" value="39S RIBOSOMAL PROTEIN L20"/>
    <property type="match status" value="1"/>
</dbReference>
<dbReference type="EMBL" id="MN517611">
    <property type="protein sequence ID" value="QFG71245.1"/>
    <property type="molecule type" value="Genomic_DNA"/>
</dbReference>
<accession>A0A5J6VB16</accession>
<evidence type="ECO:0000256" key="6">
    <source>
        <dbReference type="ARBA" id="ARBA00035295"/>
    </source>
</evidence>
<keyword evidence="5 7" id="KW-0687">Ribonucleoprotein</keyword>
<evidence type="ECO:0000256" key="1">
    <source>
        <dbReference type="ARBA" id="ARBA00007698"/>
    </source>
</evidence>
<dbReference type="GO" id="GO:0009507">
    <property type="term" value="C:chloroplast"/>
    <property type="evidence" value="ECO:0007669"/>
    <property type="project" value="UniProtKB-SubCell"/>
</dbReference>
<evidence type="ECO:0000256" key="3">
    <source>
        <dbReference type="ARBA" id="ARBA00022884"/>
    </source>
</evidence>
<dbReference type="PROSITE" id="PS00937">
    <property type="entry name" value="RIBOSOMAL_L20"/>
    <property type="match status" value="1"/>
</dbReference>
<keyword evidence="2 7" id="KW-0699">rRNA-binding</keyword>
<gene>
    <name evidence="7 10" type="primary">rpl20</name>
</gene>
<dbReference type="PROSITE" id="PS50096">
    <property type="entry name" value="IQ"/>
    <property type="match status" value="1"/>
</dbReference>
<dbReference type="GO" id="GO:0019843">
    <property type="term" value="F:rRNA binding"/>
    <property type="evidence" value="ECO:0007669"/>
    <property type="project" value="UniProtKB-UniRule"/>
</dbReference>
<sequence>MTRVRRGYIARKRRKKSRLSRQGAHSKLTRGIAQQERRALFSAQRNRDRKKRDFRRLWITRINAEIRKKGVYFYYSKFIHDLYKRQSLINRKMLAQLAILKMNFLDTISNEVIIKKEDWKEFPKMISIEFPGE</sequence>
<evidence type="ECO:0000256" key="8">
    <source>
        <dbReference type="RuleBase" id="RU000561"/>
    </source>
</evidence>
<geneLocation type="chloroplast" evidence="10"/>
<dbReference type="InterPro" id="IPR005813">
    <property type="entry name" value="Ribosomal_bL20"/>
</dbReference>
<keyword evidence="10" id="KW-0150">Chloroplast</keyword>
<reference evidence="10" key="1">
    <citation type="journal article" date="2019" name="Plants (Basel)">
        <title>De Novo Assembly Discovered Novel Structures in Genome of Plastids and Revealed Divergent Inverted Repeats in Mammillaria (Cactaceae, Caryophyllales).</title>
        <authorList>
            <person name="Solorzano S."/>
            <person name="Chincoya D.A."/>
            <person name="Sanchez-Flores A."/>
            <person name="Estrada K."/>
            <person name="Diaz-Velasquez C.E."/>
            <person name="Gonzalez-Rodriguez A."/>
            <person name="Vaca-Paniagua F."/>
            <person name="Davila P."/>
            <person name="Arias S."/>
        </authorList>
    </citation>
    <scope>NUCLEOTIDE SEQUENCE</scope>
</reference>
<evidence type="ECO:0000256" key="2">
    <source>
        <dbReference type="ARBA" id="ARBA00022730"/>
    </source>
</evidence>
<evidence type="ECO:0000256" key="7">
    <source>
        <dbReference type="HAMAP-Rule" id="MF_00382"/>
    </source>
</evidence>
<dbReference type="NCBIfam" id="TIGR01032">
    <property type="entry name" value="rplT_bact"/>
    <property type="match status" value="1"/>
</dbReference>
<evidence type="ECO:0000256" key="4">
    <source>
        <dbReference type="ARBA" id="ARBA00022980"/>
    </source>
</evidence>
<organism evidence="10">
    <name type="scientific">Mammillaria zephyranthoides</name>
    <dbReference type="NCBI Taxonomy" id="278595"/>
    <lineage>
        <taxon>Eukaryota</taxon>
        <taxon>Viridiplantae</taxon>
        <taxon>Streptophyta</taxon>
        <taxon>Embryophyta</taxon>
        <taxon>Tracheophyta</taxon>
        <taxon>Spermatophyta</taxon>
        <taxon>Magnoliopsida</taxon>
        <taxon>eudicotyledons</taxon>
        <taxon>Gunneridae</taxon>
        <taxon>Pentapetalae</taxon>
        <taxon>Caryophyllales</taxon>
        <taxon>Cactineae</taxon>
        <taxon>Cactaceae</taxon>
        <taxon>Cactoideae</taxon>
        <taxon>Cacteae</taxon>
        <taxon>Mammillaria</taxon>
    </lineage>
</organism>
<evidence type="ECO:0000256" key="5">
    <source>
        <dbReference type="ARBA" id="ARBA00023274"/>
    </source>
</evidence>
<dbReference type="InterPro" id="IPR035566">
    <property type="entry name" value="Ribosomal_protein_bL20_C"/>
</dbReference>
<keyword evidence="3 7" id="KW-0694">RNA-binding</keyword>
<protein>
    <recommendedName>
        <fullName evidence="6 7">Large ribosomal subunit protein bL20c</fullName>
    </recommendedName>
</protein>
<evidence type="ECO:0000313" key="10">
    <source>
        <dbReference type="EMBL" id="QFG71245.1"/>
    </source>
</evidence>
<keyword evidence="10" id="KW-0934">Plastid</keyword>
<dbReference type="GO" id="GO:1990904">
    <property type="term" value="C:ribonucleoprotein complex"/>
    <property type="evidence" value="ECO:0007669"/>
    <property type="project" value="UniProtKB-KW"/>
</dbReference>
<dbReference type="PRINTS" id="PR00062">
    <property type="entry name" value="RIBOSOMALL20"/>
</dbReference>
<dbReference type="CDD" id="cd07026">
    <property type="entry name" value="Ribosomal_L20"/>
    <property type="match status" value="1"/>
</dbReference>
<dbReference type="GO" id="GO:0005840">
    <property type="term" value="C:ribosome"/>
    <property type="evidence" value="ECO:0007669"/>
    <property type="project" value="UniProtKB-KW"/>
</dbReference>
<dbReference type="GO" id="GO:0006412">
    <property type="term" value="P:translation"/>
    <property type="evidence" value="ECO:0007669"/>
    <property type="project" value="InterPro"/>
</dbReference>
<evidence type="ECO:0000256" key="9">
    <source>
        <dbReference type="RuleBase" id="RU004311"/>
    </source>
</evidence>
<dbReference type="InterPro" id="IPR049946">
    <property type="entry name" value="RIBOSOMAL_L20_CS"/>
</dbReference>
<dbReference type="GO" id="GO:0000027">
    <property type="term" value="P:ribosomal large subunit assembly"/>
    <property type="evidence" value="ECO:0007669"/>
    <property type="project" value="UniProtKB-UniRule"/>
</dbReference>
<name>A0A5J6VB16_9CARY</name>
<dbReference type="AlphaFoldDB" id="A0A5J6VB16"/>
<dbReference type="Gene3D" id="1.10.1900.20">
    <property type="entry name" value="Ribosomal protein L20"/>
    <property type="match status" value="1"/>
</dbReference>